<dbReference type="OMA" id="YNDYFKR"/>
<dbReference type="OrthoDB" id="1394818at2759"/>
<feature type="compositionally biased region" description="Basic and acidic residues" evidence="3">
    <location>
        <begin position="249"/>
        <end position="258"/>
    </location>
</feature>
<keyword evidence="1" id="KW-0433">Leucine-rich repeat</keyword>
<dbReference type="Proteomes" id="UP000094389">
    <property type="component" value="Unassembled WGS sequence"/>
</dbReference>
<proteinExistence type="predicted"/>
<protein>
    <submittedName>
        <fullName evidence="4">L domain-like protein</fullName>
    </submittedName>
</protein>
<dbReference type="GO" id="GO:0005737">
    <property type="term" value="C:cytoplasm"/>
    <property type="evidence" value="ECO:0007669"/>
    <property type="project" value="TreeGrafter"/>
</dbReference>
<feature type="region of interest" description="Disordered" evidence="3">
    <location>
        <begin position="320"/>
        <end position="339"/>
    </location>
</feature>
<keyword evidence="2" id="KW-0677">Repeat</keyword>
<feature type="region of interest" description="Disordered" evidence="3">
    <location>
        <begin position="195"/>
        <end position="264"/>
    </location>
</feature>
<dbReference type="RefSeq" id="XP_020068434.1">
    <property type="nucleotide sequence ID" value="XM_020215772.1"/>
</dbReference>
<dbReference type="EMBL" id="KV453941">
    <property type="protein sequence ID" value="ODV71395.1"/>
    <property type="molecule type" value="Genomic_DNA"/>
</dbReference>
<organism evidence="4 5">
    <name type="scientific">Cyberlindnera jadinii (strain ATCC 18201 / CBS 1600 / BCRC 20928 / JCM 3617 / NBRC 0987 / NRRL Y-1542)</name>
    <name type="common">Torula yeast</name>
    <name type="synonym">Candida utilis</name>
    <dbReference type="NCBI Taxonomy" id="983966"/>
    <lineage>
        <taxon>Eukaryota</taxon>
        <taxon>Fungi</taxon>
        <taxon>Dikarya</taxon>
        <taxon>Ascomycota</taxon>
        <taxon>Saccharomycotina</taxon>
        <taxon>Saccharomycetes</taxon>
        <taxon>Phaffomycetales</taxon>
        <taxon>Phaffomycetaceae</taxon>
        <taxon>Cyberlindnera</taxon>
    </lineage>
</organism>
<evidence type="ECO:0000256" key="1">
    <source>
        <dbReference type="ARBA" id="ARBA00022614"/>
    </source>
</evidence>
<dbReference type="InterPro" id="IPR019487">
    <property type="entry name" value="RAM_signalling_pathway_SOG2"/>
</dbReference>
<dbReference type="GeneID" id="30990168"/>
<dbReference type="SMART" id="SM00369">
    <property type="entry name" value="LRR_TYP"/>
    <property type="match status" value="4"/>
</dbReference>
<name>A0A1E4RWD2_CYBJN</name>
<keyword evidence="5" id="KW-1185">Reference proteome</keyword>
<dbReference type="Pfam" id="PF10428">
    <property type="entry name" value="SOG2"/>
    <property type="match status" value="2"/>
</dbReference>
<dbReference type="PROSITE" id="PS51450">
    <property type="entry name" value="LRR"/>
    <property type="match status" value="2"/>
</dbReference>
<reference evidence="4 5" key="1">
    <citation type="journal article" date="2016" name="Proc. Natl. Acad. Sci. U.S.A.">
        <title>Comparative genomics of biotechnologically important yeasts.</title>
        <authorList>
            <person name="Riley R."/>
            <person name="Haridas S."/>
            <person name="Wolfe K.H."/>
            <person name="Lopes M.R."/>
            <person name="Hittinger C.T."/>
            <person name="Goeker M."/>
            <person name="Salamov A.A."/>
            <person name="Wisecaver J.H."/>
            <person name="Long T.M."/>
            <person name="Calvey C.H."/>
            <person name="Aerts A.L."/>
            <person name="Barry K.W."/>
            <person name="Choi C."/>
            <person name="Clum A."/>
            <person name="Coughlan A.Y."/>
            <person name="Deshpande S."/>
            <person name="Douglass A.P."/>
            <person name="Hanson S.J."/>
            <person name="Klenk H.-P."/>
            <person name="LaButti K.M."/>
            <person name="Lapidus A."/>
            <person name="Lindquist E.A."/>
            <person name="Lipzen A.M."/>
            <person name="Meier-Kolthoff J.P."/>
            <person name="Ohm R.A."/>
            <person name="Otillar R.P."/>
            <person name="Pangilinan J.L."/>
            <person name="Peng Y."/>
            <person name="Rokas A."/>
            <person name="Rosa C.A."/>
            <person name="Scheuner C."/>
            <person name="Sibirny A.A."/>
            <person name="Slot J.C."/>
            <person name="Stielow J.B."/>
            <person name="Sun H."/>
            <person name="Kurtzman C.P."/>
            <person name="Blackwell M."/>
            <person name="Grigoriev I.V."/>
            <person name="Jeffries T.W."/>
        </authorList>
    </citation>
    <scope>NUCLEOTIDE SEQUENCE [LARGE SCALE GENOMIC DNA]</scope>
    <source>
        <strain evidence="5">ATCC 18201 / CBS 1600 / BCRC 20928 / JCM 3617 / NBRC 0987 / NRRL Y-1542</strain>
    </source>
</reference>
<evidence type="ECO:0000256" key="3">
    <source>
        <dbReference type="SAM" id="MobiDB-lite"/>
    </source>
</evidence>
<dbReference type="STRING" id="983966.A0A1E4RWD2"/>
<dbReference type="InterPro" id="IPR032675">
    <property type="entry name" value="LRR_dom_sf"/>
</dbReference>
<dbReference type="InterPro" id="IPR050216">
    <property type="entry name" value="LRR_domain-containing"/>
</dbReference>
<dbReference type="AlphaFoldDB" id="A0A1E4RWD2"/>
<dbReference type="PANTHER" id="PTHR48051:SF46">
    <property type="entry name" value="LEUCINE RICH REPEAT-CONTAINING DOMAIN PROTEIN"/>
    <property type="match status" value="1"/>
</dbReference>
<evidence type="ECO:0000256" key="2">
    <source>
        <dbReference type="ARBA" id="ARBA00022737"/>
    </source>
</evidence>
<dbReference type="InterPro" id="IPR001611">
    <property type="entry name" value="Leu-rich_rpt"/>
</dbReference>
<dbReference type="Pfam" id="PF13855">
    <property type="entry name" value="LRR_8"/>
    <property type="match status" value="1"/>
</dbReference>
<dbReference type="Gene3D" id="3.80.10.10">
    <property type="entry name" value="Ribonuclease Inhibitor"/>
    <property type="match status" value="1"/>
</dbReference>
<dbReference type="InterPro" id="IPR003591">
    <property type="entry name" value="Leu-rich_rpt_typical-subtyp"/>
</dbReference>
<dbReference type="SUPFAM" id="SSF52058">
    <property type="entry name" value="L domain-like"/>
    <property type="match status" value="1"/>
</dbReference>
<dbReference type="PANTHER" id="PTHR48051">
    <property type="match status" value="1"/>
</dbReference>
<sequence length="764" mass="86090">MTEHVQHSVTSRTRLMQTIGEEMKRSLSTEGERGAMKLIGLNIQSIPPEALELMRDSVERLSLQNNSLTLLPQYFSRLEKLRYLDIHENDFTVFPDVLAKMPDLEILDISCNRLNSLPSDIGNLSKLKVLSLKNNQFETIPSSILQMKDLRILELENNPFNQNIMSFLSKIPYKPQTLEWLQEIKMFLRTHSSAIVEEEEEEEETGVKPEGNLESHTMEEQGELDLDDPLHPIDNVNVKSSDPSAPQHKPLERSRSISDTHISSRAAKRMGFINVKKPISEEDDEIPGLKRNRSLSANAFSQSSMIQPVFQQTPIHNHISQQGTNDTETHITPPKGEQPLSIRIPTALELASPIAAEKLDSIPEHRSNDYFKRLSTLPETRSNLTQLKIVDIARKVLFAFSEFQSTMKKMNTFCTDKQLIIDMVSQLYFSKNLIEHLVESLEKSEAKNKEGLVSVDEILKVVTETVSSFKKMIETLSMNLTSYTKNTDNCFKRMLLLSLFMCYSEILNAYNILAPDITKKDKVTARNQLPNLRIPEANMGITQQQLAEYKEVDDNLYDSLNNVLQSSNDIYAELNEAISKSAIANAKSEDYQLSATAIQRIKELTGTCVSSMDQNKKIKIKLGNTKNLTIPDKKKFYDELNTFLKSIITILASTKAIMNESPILNEVRPSLASLTKATKDVTIMLEVSSYRMINDSFSALNSAVPQSTATAPMISSIPSVMSIPQMNTPFVNMPSASTPMQTASNPFEASMVNNMQSMSTTEQE</sequence>
<feature type="compositionally biased region" description="Basic and acidic residues" evidence="3">
    <location>
        <begin position="205"/>
        <end position="219"/>
    </location>
</feature>
<evidence type="ECO:0000313" key="4">
    <source>
        <dbReference type="EMBL" id="ODV71395.1"/>
    </source>
</evidence>
<gene>
    <name evidence="4" type="ORF">CYBJADRAFT_169441</name>
</gene>
<accession>A0A1E4RWD2</accession>
<evidence type="ECO:0000313" key="5">
    <source>
        <dbReference type="Proteomes" id="UP000094389"/>
    </source>
</evidence>